<dbReference type="NCBIfam" id="TIGR02900">
    <property type="entry name" value="spore_V_B"/>
    <property type="match status" value="1"/>
</dbReference>
<sequence length="522" mass="57151">MSKKSFIGGTIILMAAGFIVRILGFVYRIYLSNLIGAEGMGLFQLIMPVYSLIILTLTSGISIAVSKMVASEMAKKHNANLIRITACALIISAAAGAAISVFIFINVRFIADFILKDSRTYYSLMLLVPCIPAIAAAASIKGYFYGTREVMPTAVSQVVEQAVKIGLVVVLAAYFVNIGLEYACALATIGMALGEICNLAVLYFVYHFKKKKLAANFTKSGIMPKRDIIKSLLAISLPISFNRFIASAMSALEVILIPRRLIAGGLDYQSSISEYGRLTGMAMPLIFFPSLATASLATTIVPAISEAISLKQYKSVNYRISKSIQLTFILGFIFTVIFMAYPKEIGEMVYRKEDIGDILYFLSFTCIFTYLQQTLLGILNGLGKQAVSLRNSIIGNSIRICFVYFFIPMYGIKGYTVGIIISSALVCSLNIYSIIKTTGMAVDIRNWIIKPGVVAAVMIFISKYIYGFFMIFNAGHTWTVFMSICGNAAVSAALMVVAGALDRDEIFKVFVKMPSNAIRKKR</sequence>
<dbReference type="EMBL" id="QPJT01000026">
    <property type="protein sequence ID" value="RCX11248.1"/>
    <property type="molecule type" value="Genomic_DNA"/>
</dbReference>
<keyword evidence="2" id="KW-1003">Cell membrane</keyword>
<dbReference type="GO" id="GO:0005886">
    <property type="term" value="C:plasma membrane"/>
    <property type="evidence" value="ECO:0007669"/>
    <property type="project" value="UniProtKB-SubCell"/>
</dbReference>
<accession>A0A369ASD2</accession>
<dbReference type="PANTHER" id="PTHR30250">
    <property type="entry name" value="PST FAMILY PREDICTED COLANIC ACID TRANSPORTER"/>
    <property type="match status" value="1"/>
</dbReference>
<dbReference type="PIRSF" id="PIRSF038958">
    <property type="entry name" value="PG_synth_SpoVB"/>
    <property type="match status" value="1"/>
</dbReference>
<feature type="transmembrane region" description="Helical" evidence="6">
    <location>
        <begin position="281"/>
        <end position="304"/>
    </location>
</feature>
<organism evidence="7 8">
    <name type="scientific">Anaerobacterium chartisolvens</name>
    <dbReference type="NCBI Taxonomy" id="1297424"/>
    <lineage>
        <taxon>Bacteria</taxon>
        <taxon>Bacillati</taxon>
        <taxon>Bacillota</taxon>
        <taxon>Clostridia</taxon>
        <taxon>Eubacteriales</taxon>
        <taxon>Oscillospiraceae</taxon>
        <taxon>Anaerobacterium</taxon>
    </lineage>
</organism>
<feature type="transmembrane region" description="Helical" evidence="6">
    <location>
        <begin position="417"/>
        <end position="435"/>
    </location>
</feature>
<keyword evidence="8" id="KW-1185">Reference proteome</keyword>
<keyword evidence="5 6" id="KW-0472">Membrane</keyword>
<dbReference type="AlphaFoldDB" id="A0A369ASD2"/>
<feature type="transmembrane region" description="Helical" evidence="6">
    <location>
        <begin position="361"/>
        <end position="381"/>
    </location>
</feature>
<protein>
    <submittedName>
        <fullName evidence="7">Stage V sporulation protein B</fullName>
    </submittedName>
</protein>
<comment type="caution">
    <text evidence="7">The sequence shown here is derived from an EMBL/GenBank/DDBJ whole genome shotgun (WGS) entry which is preliminary data.</text>
</comment>
<dbReference type="InterPro" id="IPR050833">
    <property type="entry name" value="Poly_Biosynth_Transport"/>
</dbReference>
<dbReference type="Proteomes" id="UP000253034">
    <property type="component" value="Unassembled WGS sequence"/>
</dbReference>
<feature type="transmembrane region" description="Helical" evidence="6">
    <location>
        <begin position="121"/>
        <end position="140"/>
    </location>
</feature>
<feature type="transmembrane region" description="Helical" evidence="6">
    <location>
        <begin position="7"/>
        <end position="30"/>
    </location>
</feature>
<dbReference type="OrthoDB" id="9775950at2"/>
<feature type="transmembrane region" description="Helical" evidence="6">
    <location>
        <begin position="227"/>
        <end position="246"/>
    </location>
</feature>
<evidence type="ECO:0000256" key="6">
    <source>
        <dbReference type="SAM" id="Phobius"/>
    </source>
</evidence>
<evidence type="ECO:0000256" key="1">
    <source>
        <dbReference type="ARBA" id="ARBA00004651"/>
    </source>
</evidence>
<dbReference type="Pfam" id="PF01943">
    <property type="entry name" value="Polysacc_synt"/>
    <property type="match status" value="1"/>
</dbReference>
<feature type="transmembrane region" description="Helical" evidence="6">
    <location>
        <begin position="447"/>
        <end position="472"/>
    </location>
</feature>
<evidence type="ECO:0000256" key="4">
    <source>
        <dbReference type="ARBA" id="ARBA00022989"/>
    </source>
</evidence>
<evidence type="ECO:0000313" key="7">
    <source>
        <dbReference type="EMBL" id="RCX11248.1"/>
    </source>
</evidence>
<feature type="transmembrane region" description="Helical" evidence="6">
    <location>
        <begin position="393"/>
        <end position="411"/>
    </location>
</feature>
<gene>
    <name evidence="7" type="ORF">DFR58_12621</name>
</gene>
<feature type="transmembrane region" description="Helical" evidence="6">
    <location>
        <begin position="42"/>
        <end position="65"/>
    </location>
</feature>
<dbReference type="RefSeq" id="WP_114299179.1">
    <property type="nucleotide sequence ID" value="NZ_QPJT01000026.1"/>
</dbReference>
<evidence type="ECO:0000256" key="5">
    <source>
        <dbReference type="ARBA" id="ARBA00023136"/>
    </source>
</evidence>
<name>A0A369ASD2_9FIRM</name>
<dbReference type="CDD" id="cd13124">
    <property type="entry name" value="MATE_SpoVB_like"/>
    <property type="match status" value="1"/>
</dbReference>
<keyword evidence="3 6" id="KW-0812">Transmembrane</keyword>
<comment type="subcellular location">
    <subcellularLocation>
        <location evidence="1">Cell membrane</location>
        <topology evidence="1">Multi-pass membrane protein</topology>
    </subcellularLocation>
</comment>
<dbReference type="PANTHER" id="PTHR30250:SF24">
    <property type="entry name" value="STAGE V SPORULATION PROTEIN B"/>
    <property type="match status" value="1"/>
</dbReference>
<dbReference type="InterPro" id="IPR024923">
    <property type="entry name" value="PG_synth_SpoVB"/>
</dbReference>
<dbReference type="InterPro" id="IPR002797">
    <property type="entry name" value="Polysacc_synth"/>
</dbReference>
<keyword evidence="4 6" id="KW-1133">Transmembrane helix</keyword>
<feature type="transmembrane region" description="Helical" evidence="6">
    <location>
        <begin position="86"/>
        <end position="109"/>
    </location>
</feature>
<feature type="transmembrane region" description="Helical" evidence="6">
    <location>
        <begin position="161"/>
        <end position="180"/>
    </location>
</feature>
<feature type="transmembrane region" description="Helical" evidence="6">
    <location>
        <begin position="478"/>
        <end position="501"/>
    </location>
</feature>
<evidence type="ECO:0000313" key="8">
    <source>
        <dbReference type="Proteomes" id="UP000253034"/>
    </source>
</evidence>
<evidence type="ECO:0000256" key="2">
    <source>
        <dbReference type="ARBA" id="ARBA00022475"/>
    </source>
</evidence>
<evidence type="ECO:0000256" key="3">
    <source>
        <dbReference type="ARBA" id="ARBA00022692"/>
    </source>
</evidence>
<dbReference type="InterPro" id="IPR014249">
    <property type="entry name" value="Spore_V_B"/>
</dbReference>
<proteinExistence type="predicted"/>
<feature type="transmembrane region" description="Helical" evidence="6">
    <location>
        <begin position="324"/>
        <end position="341"/>
    </location>
</feature>
<reference evidence="7 8" key="1">
    <citation type="submission" date="2018-07" db="EMBL/GenBank/DDBJ databases">
        <title>Genomic Encyclopedia of Type Strains, Phase IV (KMG-IV): sequencing the most valuable type-strain genomes for metagenomic binning, comparative biology and taxonomic classification.</title>
        <authorList>
            <person name="Goeker M."/>
        </authorList>
    </citation>
    <scope>NUCLEOTIDE SEQUENCE [LARGE SCALE GENOMIC DNA]</scope>
    <source>
        <strain evidence="7 8">DSM 27016</strain>
    </source>
</reference>
<feature type="transmembrane region" description="Helical" evidence="6">
    <location>
        <begin position="186"/>
        <end position="206"/>
    </location>
</feature>